<evidence type="ECO:0000256" key="6">
    <source>
        <dbReference type="ARBA" id="ARBA00023015"/>
    </source>
</evidence>
<dbReference type="Pfam" id="PF00096">
    <property type="entry name" value="zf-C2H2"/>
    <property type="match status" value="2"/>
</dbReference>
<evidence type="ECO:0000256" key="4">
    <source>
        <dbReference type="ARBA" id="ARBA00022771"/>
    </source>
</evidence>
<dbReference type="InterPro" id="IPR050636">
    <property type="entry name" value="C2H2-ZF_domain-containing"/>
</dbReference>
<dbReference type="InterPro" id="IPR036236">
    <property type="entry name" value="Znf_C2H2_sf"/>
</dbReference>
<keyword evidence="4 9" id="KW-0863">Zinc-finger</keyword>
<sequence length="166" mass="19022">MFVDLFDPTNGDSFSLFHDCISLTASVCISVTAGPTWSKKSVLSGGRQTSQKKGKEKIHCDICGKTFRWLVSRNIHQRLHTGEKPYKCRHCDKCFSHSSRCNDHEDTHIEGNFICDQCDKSFKNLISYSEHKRYHAANKQFHCYQCAKTFTSLSALCKHQRDHETG</sequence>
<evidence type="ECO:0000313" key="12">
    <source>
        <dbReference type="Proteomes" id="UP000265160"/>
    </source>
</evidence>
<keyword evidence="3" id="KW-0677">Repeat</keyword>
<dbReference type="PANTHER" id="PTHR47772">
    <property type="entry name" value="ZINC FINGER PROTEIN 200"/>
    <property type="match status" value="1"/>
</dbReference>
<evidence type="ECO:0000256" key="1">
    <source>
        <dbReference type="ARBA" id="ARBA00004123"/>
    </source>
</evidence>
<keyword evidence="6" id="KW-0805">Transcription regulation</keyword>
<dbReference type="FunFam" id="3.30.160.60:FF:000202">
    <property type="entry name" value="Zinc finger protein 574"/>
    <property type="match status" value="1"/>
</dbReference>
<dbReference type="GeneTree" id="ENSGT01030000234576"/>
<feature type="domain" description="C2H2-type" evidence="10">
    <location>
        <begin position="58"/>
        <end position="85"/>
    </location>
</feature>
<reference evidence="11" key="2">
    <citation type="submission" date="2025-08" db="UniProtKB">
        <authorList>
            <consortium name="Ensembl"/>
        </authorList>
    </citation>
    <scope>IDENTIFICATION</scope>
</reference>
<accession>A0A3P9D0V9</accession>
<evidence type="ECO:0000256" key="9">
    <source>
        <dbReference type="PROSITE-ProRule" id="PRU00042"/>
    </source>
</evidence>
<evidence type="ECO:0000256" key="5">
    <source>
        <dbReference type="ARBA" id="ARBA00022833"/>
    </source>
</evidence>
<evidence type="ECO:0000313" key="11">
    <source>
        <dbReference type="Ensembl" id="ENSMZEP00005027817.1"/>
    </source>
</evidence>
<evidence type="ECO:0000259" key="10">
    <source>
        <dbReference type="PROSITE" id="PS50157"/>
    </source>
</evidence>
<keyword evidence="5" id="KW-0862">Zinc</keyword>
<evidence type="ECO:0000256" key="8">
    <source>
        <dbReference type="ARBA" id="ARBA00023242"/>
    </source>
</evidence>
<organism evidence="11 12">
    <name type="scientific">Maylandia zebra</name>
    <name type="common">zebra mbuna</name>
    <dbReference type="NCBI Taxonomy" id="106582"/>
    <lineage>
        <taxon>Eukaryota</taxon>
        <taxon>Metazoa</taxon>
        <taxon>Chordata</taxon>
        <taxon>Craniata</taxon>
        <taxon>Vertebrata</taxon>
        <taxon>Euteleostomi</taxon>
        <taxon>Actinopterygii</taxon>
        <taxon>Neopterygii</taxon>
        <taxon>Teleostei</taxon>
        <taxon>Neoteleostei</taxon>
        <taxon>Acanthomorphata</taxon>
        <taxon>Ovalentaria</taxon>
        <taxon>Cichlomorphae</taxon>
        <taxon>Cichliformes</taxon>
        <taxon>Cichlidae</taxon>
        <taxon>African cichlids</taxon>
        <taxon>Pseudocrenilabrinae</taxon>
        <taxon>Haplochromini</taxon>
        <taxon>Maylandia</taxon>
        <taxon>Maylandia zebra complex</taxon>
    </lineage>
</organism>
<keyword evidence="7" id="KW-0804">Transcription</keyword>
<dbReference type="Ensembl" id="ENSMZET00005028704.1">
    <property type="protein sequence ID" value="ENSMZEP00005027817.1"/>
    <property type="gene ID" value="ENSMZEG00005020745.1"/>
</dbReference>
<dbReference type="AlphaFoldDB" id="A0A3P9D0V9"/>
<feature type="domain" description="C2H2-type" evidence="10">
    <location>
        <begin position="86"/>
        <end position="108"/>
    </location>
</feature>
<dbReference type="Proteomes" id="UP000265160">
    <property type="component" value="LG9"/>
</dbReference>
<feature type="domain" description="C2H2-type" evidence="10">
    <location>
        <begin position="113"/>
        <end position="140"/>
    </location>
</feature>
<reference evidence="11 12" key="1">
    <citation type="journal article" date="2014" name="Nature">
        <title>The genomic substrate for adaptive radiation in African cichlid fish.</title>
        <authorList>
            <person name="Brawand D."/>
            <person name="Wagner C.E."/>
            <person name="Li Y.I."/>
            <person name="Malinsky M."/>
            <person name="Keller I."/>
            <person name="Fan S."/>
            <person name="Simakov O."/>
            <person name="Ng A.Y."/>
            <person name="Lim Z.W."/>
            <person name="Bezault E."/>
            <person name="Turner-Maier J."/>
            <person name="Johnson J."/>
            <person name="Alcazar R."/>
            <person name="Noh H.J."/>
            <person name="Russell P."/>
            <person name="Aken B."/>
            <person name="Alfoldi J."/>
            <person name="Amemiya C."/>
            <person name="Azzouzi N."/>
            <person name="Baroiller J.F."/>
            <person name="Barloy-Hubler F."/>
            <person name="Berlin A."/>
            <person name="Bloomquist R."/>
            <person name="Carleton K.L."/>
            <person name="Conte M.A."/>
            <person name="D'Cotta H."/>
            <person name="Eshel O."/>
            <person name="Gaffney L."/>
            <person name="Galibert F."/>
            <person name="Gante H.F."/>
            <person name="Gnerre S."/>
            <person name="Greuter L."/>
            <person name="Guyon R."/>
            <person name="Haddad N.S."/>
            <person name="Haerty W."/>
            <person name="Harris R.M."/>
            <person name="Hofmann H.A."/>
            <person name="Hourlier T."/>
            <person name="Hulata G."/>
            <person name="Jaffe D.B."/>
            <person name="Lara M."/>
            <person name="Lee A.P."/>
            <person name="MacCallum I."/>
            <person name="Mwaiko S."/>
            <person name="Nikaido M."/>
            <person name="Nishihara H."/>
            <person name="Ozouf-Costaz C."/>
            <person name="Penman D.J."/>
            <person name="Przybylski D."/>
            <person name="Rakotomanga M."/>
            <person name="Renn S.C.P."/>
            <person name="Ribeiro F.J."/>
            <person name="Ron M."/>
            <person name="Salzburger W."/>
            <person name="Sanchez-Pulido L."/>
            <person name="Santos M.E."/>
            <person name="Searle S."/>
            <person name="Sharpe T."/>
            <person name="Swofford R."/>
            <person name="Tan F.J."/>
            <person name="Williams L."/>
            <person name="Young S."/>
            <person name="Yin S."/>
            <person name="Okada N."/>
            <person name="Kocher T.D."/>
            <person name="Miska E.A."/>
            <person name="Lander E.S."/>
            <person name="Venkatesh B."/>
            <person name="Fernald R.D."/>
            <person name="Meyer A."/>
            <person name="Ponting C.P."/>
            <person name="Streelman J.T."/>
            <person name="Lindblad-Toh K."/>
            <person name="Seehausen O."/>
            <person name="Di Palma F."/>
        </authorList>
    </citation>
    <scope>NUCLEOTIDE SEQUENCE</scope>
</reference>
<dbReference type="GO" id="GO:0032502">
    <property type="term" value="P:developmental process"/>
    <property type="evidence" value="ECO:0007669"/>
    <property type="project" value="UniProtKB-ARBA"/>
</dbReference>
<dbReference type="PANTHER" id="PTHR47772:SF1">
    <property type="entry name" value="ZINC FINGER PROTEIN 200"/>
    <property type="match status" value="1"/>
</dbReference>
<evidence type="ECO:0000256" key="2">
    <source>
        <dbReference type="ARBA" id="ARBA00022723"/>
    </source>
</evidence>
<proteinExistence type="predicted"/>
<keyword evidence="8" id="KW-0539">Nucleus</keyword>
<protein>
    <recommendedName>
        <fullName evidence="10">C2H2-type domain-containing protein</fullName>
    </recommendedName>
</protein>
<dbReference type="GO" id="GO:0005634">
    <property type="term" value="C:nucleus"/>
    <property type="evidence" value="ECO:0007669"/>
    <property type="project" value="UniProtKB-SubCell"/>
</dbReference>
<name>A0A3P9D0V9_9CICH</name>
<dbReference type="PROSITE" id="PS00028">
    <property type="entry name" value="ZINC_FINGER_C2H2_1"/>
    <property type="match status" value="4"/>
</dbReference>
<dbReference type="PROSITE" id="PS50157">
    <property type="entry name" value="ZINC_FINGER_C2H2_2"/>
    <property type="match status" value="4"/>
</dbReference>
<evidence type="ECO:0000256" key="3">
    <source>
        <dbReference type="ARBA" id="ARBA00022737"/>
    </source>
</evidence>
<dbReference type="GO" id="GO:0008270">
    <property type="term" value="F:zinc ion binding"/>
    <property type="evidence" value="ECO:0007669"/>
    <property type="project" value="UniProtKB-KW"/>
</dbReference>
<reference evidence="11" key="3">
    <citation type="submission" date="2025-09" db="UniProtKB">
        <authorList>
            <consortium name="Ensembl"/>
        </authorList>
    </citation>
    <scope>IDENTIFICATION</scope>
</reference>
<feature type="domain" description="C2H2-type" evidence="10">
    <location>
        <begin position="141"/>
        <end position="166"/>
    </location>
</feature>
<dbReference type="SUPFAM" id="SSF57667">
    <property type="entry name" value="beta-beta-alpha zinc fingers"/>
    <property type="match status" value="2"/>
</dbReference>
<dbReference type="STRING" id="106582.ENSMZEP00005027817"/>
<keyword evidence="12" id="KW-1185">Reference proteome</keyword>
<dbReference type="SMART" id="SM00355">
    <property type="entry name" value="ZnF_C2H2"/>
    <property type="match status" value="4"/>
</dbReference>
<evidence type="ECO:0000256" key="7">
    <source>
        <dbReference type="ARBA" id="ARBA00023163"/>
    </source>
</evidence>
<dbReference type="Gene3D" id="3.30.160.60">
    <property type="entry name" value="Classic Zinc Finger"/>
    <property type="match status" value="3"/>
</dbReference>
<keyword evidence="2" id="KW-0479">Metal-binding</keyword>
<dbReference type="InterPro" id="IPR013087">
    <property type="entry name" value="Znf_C2H2_type"/>
</dbReference>
<comment type="subcellular location">
    <subcellularLocation>
        <location evidence="1">Nucleus</location>
    </subcellularLocation>
</comment>